<dbReference type="FunFam" id="2.10.25.10:FF:000018">
    <property type="entry name" value="Delta-like 1"/>
    <property type="match status" value="3"/>
</dbReference>
<dbReference type="Proteomes" id="UP000791440">
    <property type="component" value="Unassembled WGS sequence"/>
</dbReference>
<keyword evidence="2" id="KW-0217">Developmental protein</keyword>
<keyword evidence="12" id="KW-0732">Signal</keyword>
<keyword evidence="5" id="KW-0677">Repeat</keyword>
<dbReference type="PROSITE" id="PS50026">
    <property type="entry name" value="EGF_3"/>
    <property type="match status" value="2"/>
</dbReference>
<evidence type="ECO:0000256" key="9">
    <source>
        <dbReference type="ARBA" id="ARBA00023180"/>
    </source>
</evidence>
<dbReference type="GO" id="GO:0005509">
    <property type="term" value="F:calcium ion binding"/>
    <property type="evidence" value="ECO:0007669"/>
    <property type="project" value="InterPro"/>
</dbReference>
<comment type="caution">
    <text evidence="10">Lacks conserved residue(s) required for the propagation of feature annotation.</text>
</comment>
<keyword evidence="6" id="KW-1133">Transmembrane helix</keyword>
<accession>A0A922CS47</accession>
<evidence type="ECO:0000256" key="7">
    <source>
        <dbReference type="ARBA" id="ARBA00023136"/>
    </source>
</evidence>
<evidence type="ECO:0000313" key="14">
    <source>
        <dbReference type="EMBL" id="KAG6455898.1"/>
    </source>
</evidence>
<dbReference type="InterPro" id="IPR051216">
    <property type="entry name" value="Teneurin"/>
</dbReference>
<evidence type="ECO:0000256" key="10">
    <source>
        <dbReference type="PROSITE-ProRule" id="PRU00076"/>
    </source>
</evidence>
<dbReference type="InterPro" id="IPR002049">
    <property type="entry name" value="LE_dom"/>
</dbReference>
<protein>
    <recommendedName>
        <fullName evidence="13">EGF-like domain-containing protein</fullName>
    </recommendedName>
</protein>
<dbReference type="InterPro" id="IPR001881">
    <property type="entry name" value="EGF-like_Ca-bd_dom"/>
</dbReference>
<feature type="compositionally biased region" description="Polar residues" evidence="11">
    <location>
        <begin position="345"/>
        <end position="354"/>
    </location>
</feature>
<feature type="signal peptide" evidence="12">
    <location>
        <begin position="1"/>
        <end position="16"/>
    </location>
</feature>
<evidence type="ECO:0000256" key="2">
    <source>
        <dbReference type="ARBA" id="ARBA00022473"/>
    </source>
</evidence>
<dbReference type="GO" id="GO:0048731">
    <property type="term" value="P:system development"/>
    <property type="evidence" value="ECO:0007669"/>
    <property type="project" value="UniProtKB-ARBA"/>
</dbReference>
<gene>
    <name evidence="14" type="ORF">O3G_MSEX009458</name>
</gene>
<dbReference type="Pfam" id="PF21700">
    <property type="entry name" value="EGF_DL_JAG"/>
    <property type="match status" value="3"/>
</dbReference>
<dbReference type="GO" id="GO:0007154">
    <property type="term" value="P:cell communication"/>
    <property type="evidence" value="ECO:0007669"/>
    <property type="project" value="InterPro"/>
</dbReference>
<comment type="subcellular location">
    <subcellularLocation>
        <location evidence="1">Membrane</location>
        <topology evidence="1">Single-pass type I membrane protein</topology>
    </subcellularLocation>
</comment>
<feature type="region of interest" description="Disordered" evidence="11">
    <location>
        <begin position="331"/>
        <end position="354"/>
    </location>
</feature>
<keyword evidence="7" id="KW-0472">Membrane</keyword>
<evidence type="ECO:0000256" key="8">
    <source>
        <dbReference type="ARBA" id="ARBA00023157"/>
    </source>
</evidence>
<dbReference type="Gene3D" id="2.10.25.10">
    <property type="entry name" value="Laminin"/>
    <property type="match status" value="5"/>
</dbReference>
<dbReference type="InterPro" id="IPR001774">
    <property type="entry name" value="DSL"/>
</dbReference>
<dbReference type="PROSITE" id="PS00022">
    <property type="entry name" value="EGF_1"/>
    <property type="match status" value="6"/>
</dbReference>
<dbReference type="AlphaFoldDB" id="A0A922CS47"/>
<dbReference type="Pfam" id="PF00053">
    <property type="entry name" value="EGF_laminin"/>
    <property type="match status" value="1"/>
</dbReference>
<dbReference type="GO" id="GO:0016020">
    <property type="term" value="C:membrane"/>
    <property type="evidence" value="ECO:0007669"/>
    <property type="project" value="UniProtKB-SubCell"/>
</dbReference>
<organism evidence="14 15">
    <name type="scientific">Manduca sexta</name>
    <name type="common">Tobacco hawkmoth</name>
    <name type="synonym">Tobacco hornworm</name>
    <dbReference type="NCBI Taxonomy" id="7130"/>
    <lineage>
        <taxon>Eukaryota</taxon>
        <taxon>Metazoa</taxon>
        <taxon>Ecdysozoa</taxon>
        <taxon>Arthropoda</taxon>
        <taxon>Hexapoda</taxon>
        <taxon>Insecta</taxon>
        <taxon>Pterygota</taxon>
        <taxon>Neoptera</taxon>
        <taxon>Endopterygota</taxon>
        <taxon>Lepidoptera</taxon>
        <taxon>Glossata</taxon>
        <taxon>Ditrysia</taxon>
        <taxon>Bombycoidea</taxon>
        <taxon>Sphingidae</taxon>
        <taxon>Sphinginae</taxon>
        <taxon>Sphingini</taxon>
        <taxon>Manduca</taxon>
    </lineage>
</organism>
<evidence type="ECO:0000256" key="6">
    <source>
        <dbReference type="ARBA" id="ARBA00022989"/>
    </source>
</evidence>
<evidence type="ECO:0000313" key="15">
    <source>
        <dbReference type="Proteomes" id="UP000791440"/>
    </source>
</evidence>
<evidence type="ECO:0000256" key="5">
    <source>
        <dbReference type="ARBA" id="ARBA00022737"/>
    </source>
</evidence>
<reference evidence="14" key="2">
    <citation type="submission" date="2020-12" db="EMBL/GenBank/DDBJ databases">
        <authorList>
            <person name="Kanost M."/>
        </authorList>
    </citation>
    <scope>NUCLEOTIDE SEQUENCE</scope>
</reference>
<dbReference type="InterPro" id="IPR000742">
    <property type="entry name" value="EGF"/>
</dbReference>
<feature type="disulfide bond" evidence="10">
    <location>
        <begin position="392"/>
        <end position="401"/>
    </location>
</feature>
<evidence type="ECO:0000259" key="13">
    <source>
        <dbReference type="PROSITE" id="PS50026"/>
    </source>
</evidence>
<dbReference type="PANTHER" id="PTHR11219">
    <property type="entry name" value="TENEURIN AND N-ACETYLGLUCOSAMINE-1-PHOSPHODIESTER ALPHA-N-ACETYLGLUCOSAMINIDASE"/>
    <property type="match status" value="1"/>
</dbReference>
<sequence length="462" mass="50174">MNILIVLCCVMPCVLSAKYKYSLPSWKKEACTLPALKNENSHYICNDKGEPKCLPGWQGDLCDQPICRKGCDPMTGYCNEPGECKCKMGYDGPKCNKCITLPGCVHGTCNTPFQCVCKQGWDGLFCSEPICRADCPSTRGYCQAPGECRCRFGWTGPTCRECMPLPGCQNGYCDRPLECNCLPGYVGLLCTTPVCAPGCHTERGYCRSPGECRCKVGWKGANCTECHSYPGCVHGSCNQPWECNCEPGWGGMLCDEELNYCEKNPGTCKNGGECKSLEAKQGNFKCACPPGITGKNCEIVPEVPTTTVEPCPEGTSGKNCENLVDSTTLESDIPSTTAKDEETDSSVATSSEVTNTDEPAKEVNFCEKNKNACKNGGKCMAADTAEGYKCQCPLGFTGKKCEATENSTLTVELNTVALGAEGAKIRKPVTLGLSKRIAGHKDRHSDSFFNYFRRRFIFPISK</sequence>
<feature type="domain" description="EGF-like" evidence="13">
    <location>
        <begin position="362"/>
        <end position="402"/>
    </location>
</feature>
<dbReference type="Gene3D" id="2.10.25.140">
    <property type="match status" value="1"/>
</dbReference>
<feature type="disulfide bond" evidence="10">
    <location>
        <begin position="288"/>
        <end position="297"/>
    </location>
</feature>
<dbReference type="OrthoDB" id="6130531at2759"/>
<evidence type="ECO:0000256" key="3">
    <source>
        <dbReference type="ARBA" id="ARBA00022536"/>
    </source>
</evidence>
<dbReference type="FunFam" id="2.10.25.10:FF:000294">
    <property type="entry name" value="Delta-like protein"/>
    <property type="match status" value="2"/>
</dbReference>
<dbReference type="GO" id="GO:0048513">
    <property type="term" value="P:animal organ development"/>
    <property type="evidence" value="ECO:0007669"/>
    <property type="project" value="UniProtKB-ARBA"/>
</dbReference>
<feature type="disulfide bond" evidence="10">
    <location>
        <begin position="373"/>
        <end position="390"/>
    </location>
</feature>
<name>A0A922CS47_MANSE</name>
<reference evidence="14" key="1">
    <citation type="journal article" date="2016" name="Insect Biochem. Mol. Biol.">
        <title>Multifaceted biological insights from a draft genome sequence of the tobacco hornworm moth, Manduca sexta.</title>
        <authorList>
            <person name="Kanost M.R."/>
            <person name="Arrese E.L."/>
            <person name="Cao X."/>
            <person name="Chen Y.R."/>
            <person name="Chellapilla S."/>
            <person name="Goldsmith M.R."/>
            <person name="Grosse-Wilde E."/>
            <person name="Heckel D.G."/>
            <person name="Herndon N."/>
            <person name="Jiang H."/>
            <person name="Papanicolaou A."/>
            <person name="Qu J."/>
            <person name="Soulages J.L."/>
            <person name="Vogel H."/>
            <person name="Walters J."/>
            <person name="Waterhouse R.M."/>
            <person name="Ahn S.J."/>
            <person name="Almeida F.C."/>
            <person name="An C."/>
            <person name="Aqrawi P."/>
            <person name="Bretschneider A."/>
            <person name="Bryant W.B."/>
            <person name="Bucks S."/>
            <person name="Chao H."/>
            <person name="Chevignon G."/>
            <person name="Christen J.M."/>
            <person name="Clarke D.F."/>
            <person name="Dittmer N.T."/>
            <person name="Ferguson L.C.F."/>
            <person name="Garavelou S."/>
            <person name="Gordon K.H.J."/>
            <person name="Gunaratna R.T."/>
            <person name="Han Y."/>
            <person name="Hauser F."/>
            <person name="He Y."/>
            <person name="Heidel-Fischer H."/>
            <person name="Hirsh A."/>
            <person name="Hu Y."/>
            <person name="Jiang H."/>
            <person name="Kalra D."/>
            <person name="Klinner C."/>
            <person name="Konig C."/>
            <person name="Kovar C."/>
            <person name="Kroll A.R."/>
            <person name="Kuwar S.S."/>
            <person name="Lee S.L."/>
            <person name="Lehman R."/>
            <person name="Li K."/>
            <person name="Li Z."/>
            <person name="Liang H."/>
            <person name="Lovelace S."/>
            <person name="Lu Z."/>
            <person name="Mansfield J.H."/>
            <person name="McCulloch K.J."/>
            <person name="Mathew T."/>
            <person name="Morton B."/>
            <person name="Muzny D.M."/>
            <person name="Neunemann D."/>
            <person name="Ongeri F."/>
            <person name="Pauchet Y."/>
            <person name="Pu L.L."/>
            <person name="Pyrousis I."/>
            <person name="Rao X.J."/>
            <person name="Redding A."/>
            <person name="Roesel C."/>
            <person name="Sanchez-Gracia A."/>
            <person name="Schaack S."/>
            <person name="Shukla A."/>
            <person name="Tetreau G."/>
            <person name="Wang Y."/>
            <person name="Xiong G.H."/>
            <person name="Traut W."/>
            <person name="Walsh T.K."/>
            <person name="Worley K.C."/>
            <person name="Wu D."/>
            <person name="Wu W."/>
            <person name="Wu Y.Q."/>
            <person name="Zhang X."/>
            <person name="Zou Z."/>
            <person name="Zucker H."/>
            <person name="Briscoe A.D."/>
            <person name="Burmester T."/>
            <person name="Clem R.J."/>
            <person name="Feyereisen R."/>
            <person name="Grimmelikhuijzen C.J.P."/>
            <person name="Hamodrakas S.J."/>
            <person name="Hansson B.S."/>
            <person name="Huguet E."/>
            <person name="Jermiin L.S."/>
            <person name="Lan Q."/>
            <person name="Lehman H.K."/>
            <person name="Lorenzen M."/>
            <person name="Merzendorfer H."/>
            <person name="Michalopoulos I."/>
            <person name="Morton D.B."/>
            <person name="Muthukrishnan S."/>
            <person name="Oakeshott J.G."/>
            <person name="Palmer W."/>
            <person name="Park Y."/>
            <person name="Passarelli A.L."/>
            <person name="Rozas J."/>
            <person name="Schwartz L.M."/>
            <person name="Smith W."/>
            <person name="Southgate A."/>
            <person name="Vilcinskas A."/>
            <person name="Vogt R."/>
            <person name="Wang P."/>
            <person name="Werren J."/>
            <person name="Yu X.Q."/>
            <person name="Zhou J.J."/>
            <person name="Brown S.J."/>
            <person name="Scherer S.E."/>
            <person name="Richards S."/>
            <person name="Blissard G.W."/>
        </authorList>
    </citation>
    <scope>NUCLEOTIDE SEQUENCE</scope>
</reference>
<feature type="chain" id="PRO_5037020295" description="EGF-like domain-containing protein" evidence="12">
    <location>
        <begin position="17"/>
        <end position="462"/>
    </location>
</feature>
<comment type="caution">
    <text evidence="14">The sequence shown here is derived from an EMBL/GenBank/DDBJ whole genome shotgun (WGS) entry which is preliminary data.</text>
</comment>
<dbReference type="PANTHER" id="PTHR11219:SF69">
    <property type="entry name" value="TENEURIN-A"/>
    <property type="match status" value="1"/>
</dbReference>
<dbReference type="SUPFAM" id="SSF57196">
    <property type="entry name" value="EGF/Laminin"/>
    <property type="match status" value="2"/>
</dbReference>
<dbReference type="FunFam" id="2.10.25.140:FF:000002">
    <property type="entry name" value="Delta-like protein"/>
    <property type="match status" value="1"/>
</dbReference>
<dbReference type="SMART" id="SM00179">
    <property type="entry name" value="EGF_CA"/>
    <property type="match status" value="2"/>
</dbReference>
<keyword evidence="4" id="KW-0812">Transmembrane</keyword>
<evidence type="ECO:0000256" key="4">
    <source>
        <dbReference type="ARBA" id="ARBA00022692"/>
    </source>
</evidence>
<feature type="domain" description="EGF-like" evidence="13">
    <location>
        <begin position="257"/>
        <end position="298"/>
    </location>
</feature>
<dbReference type="PROSITE" id="PS01186">
    <property type="entry name" value="EGF_2"/>
    <property type="match status" value="2"/>
</dbReference>
<keyword evidence="9" id="KW-0325">Glycoprotein</keyword>
<dbReference type="Pfam" id="PF01414">
    <property type="entry name" value="DSL"/>
    <property type="match status" value="1"/>
</dbReference>
<dbReference type="CDD" id="cd00054">
    <property type="entry name" value="EGF_CA"/>
    <property type="match status" value="1"/>
</dbReference>
<proteinExistence type="predicted"/>
<evidence type="ECO:0000256" key="11">
    <source>
        <dbReference type="SAM" id="MobiDB-lite"/>
    </source>
</evidence>
<keyword evidence="15" id="KW-1185">Reference proteome</keyword>
<keyword evidence="8 10" id="KW-1015">Disulfide bond</keyword>
<keyword evidence="3 10" id="KW-0245">EGF-like domain</keyword>
<dbReference type="EMBL" id="JH668501">
    <property type="protein sequence ID" value="KAG6455898.1"/>
    <property type="molecule type" value="Genomic_DNA"/>
</dbReference>
<dbReference type="Pfam" id="PF00008">
    <property type="entry name" value="EGF"/>
    <property type="match status" value="2"/>
</dbReference>
<evidence type="ECO:0000256" key="1">
    <source>
        <dbReference type="ARBA" id="ARBA00004479"/>
    </source>
</evidence>
<dbReference type="SMART" id="SM00181">
    <property type="entry name" value="EGF"/>
    <property type="match status" value="8"/>
</dbReference>
<evidence type="ECO:0000256" key="12">
    <source>
        <dbReference type="SAM" id="SignalP"/>
    </source>
</evidence>